<dbReference type="AlphaFoldDB" id="A0A5J5EG77"/>
<evidence type="ECO:0000313" key="2">
    <source>
        <dbReference type="Proteomes" id="UP000326924"/>
    </source>
</evidence>
<name>A0A5J5EG77_9PEZI</name>
<proteinExistence type="predicted"/>
<dbReference type="PANTHER" id="PTHR33129">
    <property type="entry name" value="PROTEIN KINASE DOMAIN-CONTAINING PROTEIN-RELATED"/>
    <property type="match status" value="1"/>
</dbReference>
<dbReference type="Proteomes" id="UP000326924">
    <property type="component" value="Unassembled WGS sequence"/>
</dbReference>
<dbReference type="EMBL" id="VXIS01000318">
    <property type="protein sequence ID" value="KAA8894705.1"/>
    <property type="molecule type" value="Genomic_DNA"/>
</dbReference>
<reference evidence="1 2" key="1">
    <citation type="submission" date="2019-09" db="EMBL/GenBank/DDBJ databases">
        <title>Draft genome of the ectomycorrhizal ascomycete Sphaerosporella brunnea.</title>
        <authorList>
            <consortium name="DOE Joint Genome Institute"/>
            <person name="Benucci G.M."/>
            <person name="Marozzi G."/>
            <person name="Antonielli L."/>
            <person name="Sanchez S."/>
            <person name="Marco P."/>
            <person name="Wang X."/>
            <person name="Falini L.B."/>
            <person name="Barry K."/>
            <person name="Haridas S."/>
            <person name="Lipzen A."/>
            <person name="Labutti K."/>
            <person name="Grigoriev I.V."/>
            <person name="Murat C."/>
            <person name="Martin F."/>
            <person name="Albertini E."/>
            <person name="Donnini D."/>
            <person name="Bonito G."/>
        </authorList>
    </citation>
    <scope>NUCLEOTIDE SEQUENCE [LARGE SCALE GENOMIC DNA]</scope>
    <source>
        <strain evidence="1 2">Sb_GMNB300</strain>
    </source>
</reference>
<dbReference type="OrthoDB" id="5431120at2759"/>
<sequence length="317" mass="36132">MQNPDLSGPAKKRRMLNNPNEATTIVHLGRCALCDCKKGVFEVSGPLKGNLCTQPDCNHLSEQHELGFENMTMQVHKPAAASDGCIISKHLWGQGLKEMETTVNVAIPPLPSWRPDVEGVELQLTPAPEKMATYLELKKLFGQEASQIPSPSMVLPCGTKRILVLEDYRTLYDIISQRNESFNDEWDTTIYNEPSRHMVISGNPGIGKSCFLSYCLLRRLSERERTVFMCQGDTAMCYTFDEQGVQHVPIEEAADMGRDVWCLADDTPPVQLYRTKEWMIVHAASPAHKYKEWSKYARAECFYMDLWSWTELVMLWY</sequence>
<dbReference type="InterPro" id="IPR052980">
    <property type="entry name" value="Crinkler_effector"/>
</dbReference>
<organism evidence="1 2">
    <name type="scientific">Sphaerosporella brunnea</name>
    <dbReference type="NCBI Taxonomy" id="1250544"/>
    <lineage>
        <taxon>Eukaryota</taxon>
        <taxon>Fungi</taxon>
        <taxon>Dikarya</taxon>
        <taxon>Ascomycota</taxon>
        <taxon>Pezizomycotina</taxon>
        <taxon>Pezizomycetes</taxon>
        <taxon>Pezizales</taxon>
        <taxon>Pyronemataceae</taxon>
        <taxon>Sphaerosporella</taxon>
    </lineage>
</organism>
<comment type="caution">
    <text evidence="1">The sequence shown here is derived from an EMBL/GenBank/DDBJ whole genome shotgun (WGS) entry which is preliminary data.</text>
</comment>
<accession>A0A5J5EG77</accession>
<gene>
    <name evidence="1" type="ORF">FN846DRAFT_894844</name>
</gene>
<evidence type="ECO:0000313" key="1">
    <source>
        <dbReference type="EMBL" id="KAA8894705.1"/>
    </source>
</evidence>
<dbReference type="InParanoid" id="A0A5J5EG77"/>
<protein>
    <submittedName>
        <fullName evidence="1">Uncharacterized protein</fullName>
    </submittedName>
</protein>
<keyword evidence="2" id="KW-1185">Reference proteome</keyword>